<dbReference type="EMBL" id="ML210196">
    <property type="protein sequence ID" value="TFK24689.1"/>
    <property type="molecule type" value="Genomic_DNA"/>
</dbReference>
<dbReference type="PANTHER" id="PTHR44167:SF23">
    <property type="entry name" value="CDC7 KINASE, ISOFORM A-RELATED"/>
    <property type="match status" value="1"/>
</dbReference>
<dbReference type="EC" id="2.7.11.1" evidence="1"/>
<gene>
    <name evidence="9" type="ORF">FA15DRAFT_694253</name>
</gene>
<dbReference type="CDD" id="cd14019">
    <property type="entry name" value="STKc_Cdc7"/>
    <property type="match status" value="1"/>
</dbReference>
<feature type="domain" description="Protein kinase" evidence="8">
    <location>
        <begin position="279"/>
        <end position="665"/>
    </location>
</feature>
<dbReference type="GO" id="GO:0005524">
    <property type="term" value="F:ATP binding"/>
    <property type="evidence" value="ECO:0007669"/>
    <property type="project" value="UniProtKB-KW"/>
</dbReference>
<dbReference type="AlphaFoldDB" id="A0A5C3KVL2"/>
<dbReference type="Proteomes" id="UP000307440">
    <property type="component" value="Unassembled WGS sequence"/>
</dbReference>
<dbReference type="GO" id="GO:0044773">
    <property type="term" value="P:mitotic DNA damage checkpoint signaling"/>
    <property type="evidence" value="ECO:0007669"/>
    <property type="project" value="TreeGrafter"/>
</dbReference>
<dbReference type="InterPro" id="IPR008271">
    <property type="entry name" value="Ser/Thr_kinase_AS"/>
</dbReference>
<dbReference type="PROSITE" id="PS50011">
    <property type="entry name" value="PROTEIN_KINASE_DOM"/>
    <property type="match status" value="1"/>
</dbReference>
<dbReference type="SMART" id="SM00220">
    <property type="entry name" value="S_TKc"/>
    <property type="match status" value="1"/>
</dbReference>
<sequence>MATTSNSRAGLTASRLFSQHSSNPLEAGTSDPRNNLYNKVYTEAAKKRAEGYLDDDLSSSDPLAGYGPEEDDVGGEDEDGEGDTGARRATEGGGGMSARGGTSGRLKEYHKHLARVVPGHPQLKILHADGGAQGHDQDQGLDLDLDRDEEMSEEEDYGQEMIRSKAARDAVAAENASASRQQQRQRERFVPEVDEEMSDNWEDGDEQQQRNQGYLDSEDPELVYEGQDHDEDNEERDIFDLDSAYEASTLSLKPDDEQNDIIDEMEEFMDALPQLYESYKLIDRLGTGTFSSVYKAVDLLYAVYDNKPWLGHHVPGSSASYQSMEVKEGRSAFVAIKRIYVTSGPERIRNELMILERCRGCRHVSQLITAFRHEDQVAIVMPYHRNEDFREYYEVIPMEGIKSYLKCMLRALRDIHARKIIHRDVKPANFLFDPKTGQGTLCDFGLAQVFDKTPTLGACLHTEPTPTHPHGHIQQKHQYNEQLVKEGQQDARRKAKMPSHLVGVREKDPRVPMKANRAGTRGFRAPEVLLKCGQQSGAVDIWSAGVILLFFLTRKFPVFQSNDDIEALMELAAIFGRKKMESVATLHARKFSTNVPDVPNEQTAWRTFVEKLNPDLLTPVPVDAKIYPYSLGVDPVDVVLEAREREREERQREELERQRQIQMELEMERQMEREKREREREEQEEQGSVTPRRVGVAGAGNGNGNGKQPLSTPRKRVKASPASSQIRRIFSGSVGGARDGARWAGLGESEEEDEHDQDDSGEEERYANGYEQDGERTPGRVAGGSAGRNGQESVERRRISSSSSPLKFPMSDEDGDEDEGREMMQRELGAVTKGKGKALNGNGNGIVGEGDVFGYERGPTTSSPPKPLSDTDGVDPSLLMGSGRTDDEDSDGHDYIGDRQSRLRDSKTNQPADAQTLERQRQAARQLERQVQWERDVHNALDLLEKLLEPEAVKRITPAGALQHEFFASAVDGRVEDDDDFVPHLVGEGVCGAMHFVDEVTEQPGVILRVRRVCLCGCGVEGCVGGKKDRKDDGEGEGEGDGKKKRKLGIRSWRETSWKKRSWRRKFVDLDESEDEKDKEEDEDEDKEENAGKDGDEEWDHVRKLILAGEGIAIGREPCEFHKGMVFS</sequence>
<feature type="compositionally biased region" description="Acidic residues" evidence="7">
    <location>
        <begin position="811"/>
        <end position="820"/>
    </location>
</feature>
<feature type="compositionally biased region" description="Acidic residues" evidence="7">
    <location>
        <begin position="68"/>
        <end position="82"/>
    </location>
</feature>
<feature type="region of interest" description="Disordered" evidence="7">
    <location>
        <begin position="1071"/>
        <end position="1099"/>
    </location>
</feature>
<protein>
    <recommendedName>
        <fullName evidence="1">non-specific serine/threonine protein kinase</fullName>
        <ecNumber evidence="1">2.7.11.1</ecNumber>
    </recommendedName>
</protein>
<accession>A0A5C3KVL2</accession>
<evidence type="ECO:0000313" key="9">
    <source>
        <dbReference type="EMBL" id="TFK24689.1"/>
    </source>
</evidence>
<feature type="region of interest" description="Disordered" evidence="7">
    <location>
        <begin position="849"/>
        <end position="923"/>
    </location>
</feature>
<feature type="compositionally biased region" description="Gly residues" evidence="7">
    <location>
        <begin position="91"/>
        <end position="103"/>
    </location>
</feature>
<keyword evidence="6" id="KW-0067">ATP-binding</keyword>
<dbReference type="InterPro" id="IPR011009">
    <property type="entry name" value="Kinase-like_dom_sf"/>
</dbReference>
<feature type="region of interest" description="Disordered" evidence="7">
    <location>
        <begin position="50"/>
        <end position="218"/>
    </location>
</feature>
<dbReference type="InterPro" id="IPR000719">
    <property type="entry name" value="Prot_kinase_dom"/>
</dbReference>
<dbReference type="GO" id="GO:0005634">
    <property type="term" value="C:nucleus"/>
    <property type="evidence" value="ECO:0007669"/>
    <property type="project" value="TreeGrafter"/>
</dbReference>
<evidence type="ECO:0000256" key="4">
    <source>
        <dbReference type="ARBA" id="ARBA00022741"/>
    </source>
</evidence>
<dbReference type="STRING" id="230819.A0A5C3KVL2"/>
<evidence type="ECO:0000313" key="10">
    <source>
        <dbReference type="Proteomes" id="UP000307440"/>
    </source>
</evidence>
<reference evidence="9 10" key="1">
    <citation type="journal article" date="2019" name="Nat. Ecol. Evol.">
        <title>Megaphylogeny resolves global patterns of mushroom evolution.</title>
        <authorList>
            <person name="Varga T."/>
            <person name="Krizsan K."/>
            <person name="Foldi C."/>
            <person name="Dima B."/>
            <person name="Sanchez-Garcia M."/>
            <person name="Sanchez-Ramirez S."/>
            <person name="Szollosi G.J."/>
            <person name="Szarkandi J.G."/>
            <person name="Papp V."/>
            <person name="Albert L."/>
            <person name="Andreopoulos W."/>
            <person name="Angelini C."/>
            <person name="Antonin V."/>
            <person name="Barry K.W."/>
            <person name="Bougher N.L."/>
            <person name="Buchanan P."/>
            <person name="Buyck B."/>
            <person name="Bense V."/>
            <person name="Catcheside P."/>
            <person name="Chovatia M."/>
            <person name="Cooper J."/>
            <person name="Damon W."/>
            <person name="Desjardin D."/>
            <person name="Finy P."/>
            <person name="Geml J."/>
            <person name="Haridas S."/>
            <person name="Hughes K."/>
            <person name="Justo A."/>
            <person name="Karasinski D."/>
            <person name="Kautmanova I."/>
            <person name="Kiss B."/>
            <person name="Kocsube S."/>
            <person name="Kotiranta H."/>
            <person name="LaButti K.M."/>
            <person name="Lechner B.E."/>
            <person name="Liimatainen K."/>
            <person name="Lipzen A."/>
            <person name="Lukacs Z."/>
            <person name="Mihaltcheva S."/>
            <person name="Morgado L.N."/>
            <person name="Niskanen T."/>
            <person name="Noordeloos M.E."/>
            <person name="Ohm R.A."/>
            <person name="Ortiz-Santana B."/>
            <person name="Ovrebo C."/>
            <person name="Racz N."/>
            <person name="Riley R."/>
            <person name="Savchenko A."/>
            <person name="Shiryaev A."/>
            <person name="Soop K."/>
            <person name="Spirin V."/>
            <person name="Szebenyi C."/>
            <person name="Tomsovsky M."/>
            <person name="Tulloss R.E."/>
            <person name="Uehling J."/>
            <person name="Grigoriev I.V."/>
            <person name="Vagvolgyi C."/>
            <person name="Papp T."/>
            <person name="Martin F.M."/>
            <person name="Miettinen O."/>
            <person name="Hibbett D.S."/>
            <person name="Nagy L.G."/>
        </authorList>
    </citation>
    <scope>NUCLEOTIDE SEQUENCE [LARGE SCALE GENOMIC DNA]</scope>
    <source>
        <strain evidence="9 10">CBS 121175</strain>
    </source>
</reference>
<dbReference type="PROSITE" id="PS00108">
    <property type="entry name" value="PROTEIN_KINASE_ST"/>
    <property type="match status" value="1"/>
</dbReference>
<dbReference type="GO" id="GO:0004674">
    <property type="term" value="F:protein serine/threonine kinase activity"/>
    <property type="evidence" value="ECO:0007669"/>
    <property type="project" value="UniProtKB-KW"/>
</dbReference>
<keyword evidence="5 9" id="KW-0418">Kinase</keyword>
<evidence type="ECO:0000256" key="2">
    <source>
        <dbReference type="ARBA" id="ARBA00022527"/>
    </source>
</evidence>
<evidence type="ECO:0000256" key="3">
    <source>
        <dbReference type="ARBA" id="ARBA00022679"/>
    </source>
</evidence>
<evidence type="ECO:0000256" key="1">
    <source>
        <dbReference type="ARBA" id="ARBA00012513"/>
    </source>
</evidence>
<keyword evidence="2" id="KW-0723">Serine/threonine-protein kinase</keyword>
<evidence type="ECO:0000256" key="5">
    <source>
        <dbReference type="ARBA" id="ARBA00022777"/>
    </source>
</evidence>
<organism evidence="9 10">
    <name type="scientific">Coprinopsis marcescibilis</name>
    <name type="common">Agaric fungus</name>
    <name type="synonym">Psathyrella marcescibilis</name>
    <dbReference type="NCBI Taxonomy" id="230819"/>
    <lineage>
        <taxon>Eukaryota</taxon>
        <taxon>Fungi</taxon>
        <taxon>Dikarya</taxon>
        <taxon>Basidiomycota</taxon>
        <taxon>Agaricomycotina</taxon>
        <taxon>Agaricomycetes</taxon>
        <taxon>Agaricomycetidae</taxon>
        <taxon>Agaricales</taxon>
        <taxon>Agaricineae</taxon>
        <taxon>Psathyrellaceae</taxon>
        <taxon>Coprinopsis</taxon>
    </lineage>
</organism>
<dbReference type="SUPFAM" id="SSF56112">
    <property type="entry name" value="Protein kinase-like (PK-like)"/>
    <property type="match status" value="1"/>
</dbReference>
<dbReference type="Gene3D" id="1.10.510.10">
    <property type="entry name" value="Transferase(Phosphotransferase) domain 1"/>
    <property type="match status" value="2"/>
</dbReference>
<feature type="compositionally biased region" description="Low complexity" evidence="7">
    <location>
        <begin position="172"/>
        <end position="182"/>
    </location>
</feature>
<dbReference type="Pfam" id="PF00069">
    <property type="entry name" value="Pkinase"/>
    <property type="match status" value="2"/>
</dbReference>
<evidence type="ECO:0000259" key="8">
    <source>
        <dbReference type="PROSITE" id="PS50011"/>
    </source>
</evidence>
<dbReference type="Gene3D" id="3.30.200.20">
    <property type="entry name" value="Phosphorylase Kinase, domain 1"/>
    <property type="match status" value="1"/>
</dbReference>
<feature type="region of interest" description="Disordered" evidence="7">
    <location>
        <begin position="1026"/>
        <end position="1045"/>
    </location>
</feature>
<name>A0A5C3KVL2_COPMA</name>
<keyword evidence="4" id="KW-0547">Nucleotide-binding</keyword>
<feature type="compositionally biased region" description="Polar residues" evidence="7">
    <location>
        <begin position="1"/>
        <end position="24"/>
    </location>
</feature>
<feature type="region of interest" description="Disordered" evidence="7">
    <location>
        <begin position="1"/>
        <end position="36"/>
    </location>
</feature>
<feature type="region of interest" description="Disordered" evidence="7">
    <location>
        <begin position="668"/>
        <end position="825"/>
    </location>
</feature>
<dbReference type="OrthoDB" id="10020333at2759"/>
<keyword evidence="10" id="KW-1185">Reference proteome</keyword>
<feature type="compositionally biased region" description="Acidic residues" evidence="7">
    <location>
        <begin position="139"/>
        <end position="158"/>
    </location>
</feature>
<evidence type="ECO:0000256" key="6">
    <source>
        <dbReference type="ARBA" id="ARBA00022840"/>
    </source>
</evidence>
<feature type="compositionally biased region" description="Basic and acidic residues" evidence="7">
    <location>
        <begin position="668"/>
        <end position="681"/>
    </location>
</feature>
<dbReference type="PANTHER" id="PTHR44167">
    <property type="entry name" value="OVARIAN-SPECIFIC SERINE/THREONINE-PROTEIN KINASE LOK-RELATED"/>
    <property type="match status" value="1"/>
</dbReference>
<keyword evidence="3" id="KW-0808">Transferase</keyword>
<feature type="compositionally biased region" description="Acidic residues" evidence="7">
    <location>
        <begin position="748"/>
        <end position="762"/>
    </location>
</feature>
<feature type="compositionally biased region" description="Acidic residues" evidence="7">
    <location>
        <begin position="1071"/>
        <end position="1088"/>
    </location>
</feature>
<feature type="compositionally biased region" description="Basic and acidic residues" evidence="7">
    <location>
        <begin position="892"/>
        <end position="907"/>
    </location>
</feature>
<feature type="compositionally biased region" description="Acidic residues" evidence="7">
    <location>
        <begin position="192"/>
        <end position="206"/>
    </location>
</feature>
<feature type="region of interest" description="Disordered" evidence="7">
    <location>
        <begin position="492"/>
        <end position="516"/>
    </location>
</feature>
<proteinExistence type="predicted"/>
<evidence type="ECO:0000256" key="7">
    <source>
        <dbReference type="SAM" id="MobiDB-lite"/>
    </source>
</evidence>